<sequence>MSSDIKRKKQPKTLTAMEFDDLLDDNLSTESRYAALADASKGKRFWNYLIDQTCMMVIGFLAGIAIALADPYGNETWLLNSGAIGNYLFGAFIALVYYPLTEGLLGGKSIGKLLTGTRAVRQDGTKVDMQDVFLRTLSRVVPFEAWSFLGSKDRGWHDEWTKTKVVDEKHRHQSKGVY</sequence>
<evidence type="ECO:0000313" key="8">
    <source>
        <dbReference type="EMBL" id="TXF91396.1"/>
    </source>
</evidence>
<evidence type="ECO:0000256" key="5">
    <source>
        <dbReference type="ARBA" id="ARBA00023136"/>
    </source>
</evidence>
<comment type="subcellular location">
    <subcellularLocation>
        <location evidence="1">Cell membrane</location>
        <topology evidence="1">Multi-pass membrane protein</topology>
    </subcellularLocation>
</comment>
<dbReference type="GO" id="GO:0005886">
    <property type="term" value="C:plasma membrane"/>
    <property type="evidence" value="ECO:0007669"/>
    <property type="project" value="UniProtKB-SubCell"/>
</dbReference>
<dbReference type="Pfam" id="PF06271">
    <property type="entry name" value="RDD"/>
    <property type="match status" value="1"/>
</dbReference>
<dbReference type="InterPro" id="IPR010432">
    <property type="entry name" value="RDD"/>
</dbReference>
<protein>
    <submittedName>
        <fullName evidence="8">RDD family protein</fullName>
    </submittedName>
</protein>
<evidence type="ECO:0000256" key="6">
    <source>
        <dbReference type="SAM" id="Phobius"/>
    </source>
</evidence>
<feature type="transmembrane region" description="Helical" evidence="6">
    <location>
        <begin position="48"/>
        <end position="69"/>
    </location>
</feature>
<feature type="transmembrane region" description="Helical" evidence="6">
    <location>
        <begin position="81"/>
        <end position="100"/>
    </location>
</feature>
<comment type="caution">
    <text evidence="8">The sequence shown here is derived from an EMBL/GenBank/DDBJ whole genome shotgun (WGS) entry which is preliminary data.</text>
</comment>
<dbReference type="OrthoDB" id="762068at2"/>
<dbReference type="Proteomes" id="UP000321907">
    <property type="component" value="Unassembled WGS sequence"/>
</dbReference>
<evidence type="ECO:0000256" key="2">
    <source>
        <dbReference type="ARBA" id="ARBA00022475"/>
    </source>
</evidence>
<evidence type="ECO:0000256" key="4">
    <source>
        <dbReference type="ARBA" id="ARBA00022989"/>
    </source>
</evidence>
<keyword evidence="5 6" id="KW-0472">Membrane</keyword>
<evidence type="ECO:0000259" key="7">
    <source>
        <dbReference type="Pfam" id="PF06271"/>
    </source>
</evidence>
<feature type="domain" description="RDD" evidence="7">
    <location>
        <begin position="40"/>
        <end position="143"/>
    </location>
</feature>
<evidence type="ECO:0000256" key="3">
    <source>
        <dbReference type="ARBA" id="ARBA00022692"/>
    </source>
</evidence>
<accession>A0A5C7FJF9</accession>
<name>A0A5C7FJF9_9BACT</name>
<keyword evidence="2" id="KW-1003">Cell membrane</keyword>
<keyword evidence="4 6" id="KW-1133">Transmembrane helix</keyword>
<proteinExistence type="predicted"/>
<organism evidence="8 9">
    <name type="scientific">Neolewinella aurantiaca</name>
    <dbReference type="NCBI Taxonomy" id="2602767"/>
    <lineage>
        <taxon>Bacteria</taxon>
        <taxon>Pseudomonadati</taxon>
        <taxon>Bacteroidota</taxon>
        <taxon>Saprospiria</taxon>
        <taxon>Saprospirales</taxon>
        <taxon>Lewinellaceae</taxon>
        <taxon>Neolewinella</taxon>
    </lineage>
</organism>
<dbReference type="PANTHER" id="PTHR36115:SF4">
    <property type="entry name" value="MEMBRANE PROTEIN"/>
    <property type="match status" value="1"/>
</dbReference>
<evidence type="ECO:0000313" key="9">
    <source>
        <dbReference type="Proteomes" id="UP000321907"/>
    </source>
</evidence>
<dbReference type="PANTHER" id="PTHR36115">
    <property type="entry name" value="PROLINE-RICH ANTIGEN HOMOLOG-RELATED"/>
    <property type="match status" value="1"/>
</dbReference>
<gene>
    <name evidence="8" type="ORF">FUA23_01485</name>
</gene>
<reference evidence="8 9" key="1">
    <citation type="submission" date="2019-08" db="EMBL/GenBank/DDBJ databases">
        <title>Lewinella sp. strain SSH13 Genome sequencing and assembly.</title>
        <authorList>
            <person name="Kim I."/>
        </authorList>
    </citation>
    <scope>NUCLEOTIDE SEQUENCE [LARGE SCALE GENOMIC DNA]</scope>
    <source>
        <strain evidence="8 9">SSH13</strain>
    </source>
</reference>
<dbReference type="InterPro" id="IPR051791">
    <property type="entry name" value="Pra-immunoreactive"/>
</dbReference>
<keyword evidence="3 6" id="KW-0812">Transmembrane</keyword>
<dbReference type="RefSeq" id="WP_147928936.1">
    <property type="nucleotide sequence ID" value="NZ_VOXD01000002.1"/>
</dbReference>
<keyword evidence="9" id="KW-1185">Reference proteome</keyword>
<evidence type="ECO:0000256" key="1">
    <source>
        <dbReference type="ARBA" id="ARBA00004651"/>
    </source>
</evidence>
<dbReference type="AlphaFoldDB" id="A0A5C7FJF9"/>
<dbReference type="EMBL" id="VOXD01000002">
    <property type="protein sequence ID" value="TXF91396.1"/>
    <property type="molecule type" value="Genomic_DNA"/>
</dbReference>